<feature type="region of interest" description="Disordered" evidence="5">
    <location>
        <begin position="1"/>
        <end position="44"/>
    </location>
</feature>
<evidence type="ECO:0000256" key="4">
    <source>
        <dbReference type="ARBA" id="ARBA00023136"/>
    </source>
</evidence>
<comment type="subcellular location">
    <subcellularLocation>
        <location evidence="1">Endomembrane system</location>
        <topology evidence="1">Multi-pass membrane protein</topology>
    </subcellularLocation>
</comment>
<evidence type="ECO:0000256" key="6">
    <source>
        <dbReference type="SAM" id="Phobius"/>
    </source>
</evidence>
<evidence type="ECO:0000313" key="8">
    <source>
        <dbReference type="EMBL" id="KAK7205219.1"/>
    </source>
</evidence>
<name>A0ABR1F5U8_9ASCO</name>
<feature type="compositionally biased region" description="Polar residues" evidence="5">
    <location>
        <begin position="18"/>
        <end position="39"/>
    </location>
</feature>
<evidence type="ECO:0000256" key="1">
    <source>
        <dbReference type="ARBA" id="ARBA00004127"/>
    </source>
</evidence>
<dbReference type="GeneID" id="90036634"/>
<keyword evidence="2 6" id="KW-0812">Transmembrane</keyword>
<proteinExistence type="predicted"/>
<accession>A0ABR1F5U8</accession>
<dbReference type="Proteomes" id="UP001498771">
    <property type="component" value="Unassembled WGS sequence"/>
</dbReference>
<keyword evidence="9" id="KW-1185">Reference proteome</keyword>
<dbReference type="Pfam" id="PF02656">
    <property type="entry name" value="DUF202"/>
    <property type="match status" value="1"/>
</dbReference>
<reference evidence="8 9" key="1">
    <citation type="submission" date="2024-03" db="EMBL/GenBank/DDBJ databases">
        <title>Genome-scale model development and genomic sequencing of the oleaginous clade Lipomyces.</title>
        <authorList>
            <consortium name="Lawrence Berkeley National Laboratory"/>
            <person name="Czajka J.J."/>
            <person name="Han Y."/>
            <person name="Kim J."/>
            <person name="Mondo S.J."/>
            <person name="Hofstad B.A."/>
            <person name="Robles A."/>
            <person name="Haridas S."/>
            <person name="Riley R."/>
            <person name="LaButti K."/>
            <person name="Pangilinan J."/>
            <person name="Andreopoulos W."/>
            <person name="Lipzen A."/>
            <person name="Yan J."/>
            <person name="Wang M."/>
            <person name="Ng V."/>
            <person name="Grigoriev I.V."/>
            <person name="Spatafora J.W."/>
            <person name="Magnuson J.K."/>
            <person name="Baker S.E."/>
            <person name="Pomraning K.R."/>
        </authorList>
    </citation>
    <scope>NUCLEOTIDE SEQUENCE [LARGE SCALE GENOMIC DNA]</scope>
    <source>
        <strain evidence="8 9">Phaff 52-87</strain>
    </source>
</reference>
<dbReference type="InterPro" id="IPR003807">
    <property type="entry name" value="DUF202"/>
</dbReference>
<evidence type="ECO:0000256" key="5">
    <source>
        <dbReference type="SAM" id="MobiDB-lite"/>
    </source>
</evidence>
<protein>
    <recommendedName>
        <fullName evidence="7">DUF202 domain-containing protein</fullName>
    </recommendedName>
</protein>
<dbReference type="RefSeq" id="XP_064768252.1">
    <property type="nucleotide sequence ID" value="XM_064911122.1"/>
</dbReference>
<sequence length="223" mass="24950">MASAKSVKTETEPLIKSASGNPPSYSAIVRSQQRPTVTSEKGPLPEHGFATFLRIDGEDHGDLVPLHEVTAWDMHFMSPLFHSMLTVNDPCDGRDFGGNERNYLAWLRLAAGFTSTSYAFILNYYIPPGSSIFGPDKTPIEPTLQNRGALGWGLVFLVCSIGTILYAFQCYLVHNLHFGRRRLLVQFSWDILMFFGLTCLATVAASFYMMAGGLIERQRIQFW</sequence>
<evidence type="ECO:0000259" key="7">
    <source>
        <dbReference type="Pfam" id="PF02656"/>
    </source>
</evidence>
<organism evidence="8 9">
    <name type="scientific">Myxozyma melibiosi</name>
    <dbReference type="NCBI Taxonomy" id="54550"/>
    <lineage>
        <taxon>Eukaryota</taxon>
        <taxon>Fungi</taxon>
        <taxon>Dikarya</taxon>
        <taxon>Ascomycota</taxon>
        <taxon>Saccharomycotina</taxon>
        <taxon>Lipomycetes</taxon>
        <taxon>Lipomycetales</taxon>
        <taxon>Lipomycetaceae</taxon>
        <taxon>Myxozyma</taxon>
    </lineage>
</organism>
<evidence type="ECO:0000256" key="2">
    <source>
        <dbReference type="ARBA" id="ARBA00022692"/>
    </source>
</evidence>
<evidence type="ECO:0000256" key="3">
    <source>
        <dbReference type="ARBA" id="ARBA00022989"/>
    </source>
</evidence>
<feature type="transmembrane region" description="Helical" evidence="6">
    <location>
        <begin position="103"/>
        <end position="126"/>
    </location>
</feature>
<feature type="transmembrane region" description="Helical" evidence="6">
    <location>
        <begin position="189"/>
        <end position="215"/>
    </location>
</feature>
<gene>
    <name evidence="8" type="ORF">BZA70DRAFT_267746</name>
</gene>
<comment type="caution">
    <text evidence="8">The sequence shown here is derived from an EMBL/GenBank/DDBJ whole genome shotgun (WGS) entry which is preliminary data.</text>
</comment>
<keyword evidence="4 6" id="KW-0472">Membrane</keyword>
<feature type="domain" description="DUF202" evidence="7">
    <location>
        <begin position="99"/>
        <end position="173"/>
    </location>
</feature>
<dbReference type="EMBL" id="JBBJBU010000006">
    <property type="protein sequence ID" value="KAK7205219.1"/>
    <property type="molecule type" value="Genomic_DNA"/>
</dbReference>
<keyword evidence="3 6" id="KW-1133">Transmembrane helix</keyword>
<evidence type="ECO:0000313" key="9">
    <source>
        <dbReference type="Proteomes" id="UP001498771"/>
    </source>
</evidence>
<feature type="transmembrane region" description="Helical" evidence="6">
    <location>
        <begin position="149"/>
        <end position="168"/>
    </location>
</feature>